<accession>A0A2R6XI77</accession>
<sequence length="173" mass="19982">MPSQRIMAVHLPTGPYVYLSRLWSNNSSMKRCAGPCCSWPSRLRRFSTFWGSQGMSMNVDDTIPTIKRRTRKGNSKHCVGPRVDNLVCREPWGNCHRCDDLDILTSSPLRSPHAARLFPCLLKNVNLHTLLYSTDNIPQHIIFSYPTRLLGKKIWRKSRTWVSDIRLQLQDDS</sequence>
<proteinExistence type="predicted"/>
<protein>
    <submittedName>
        <fullName evidence="1">Uncharacterized protein</fullName>
    </submittedName>
</protein>
<gene>
    <name evidence="1" type="ORF">MARPO_0013s0044</name>
</gene>
<dbReference type="EMBL" id="KZ772685">
    <property type="protein sequence ID" value="PTQ45811.1"/>
    <property type="molecule type" value="Genomic_DNA"/>
</dbReference>
<name>A0A2R6XI77_MARPO</name>
<organism evidence="1 2">
    <name type="scientific">Marchantia polymorpha</name>
    <name type="common">Common liverwort</name>
    <name type="synonym">Marchantia aquatica</name>
    <dbReference type="NCBI Taxonomy" id="3197"/>
    <lineage>
        <taxon>Eukaryota</taxon>
        <taxon>Viridiplantae</taxon>
        <taxon>Streptophyta</taxon>
        <taxon>Embryophyta</taxon>
        <taxon>Marchantiophyta</taxon>
        <taxon>Marchantiopsida</taxon>
        <taxon>Marchantiidae</taxon>
        <taxon>Marchantiales</taxon>
        <taxon>Marchantiaceae</taxon>
        <taxon>Marchantia</taxon>
    </lineage>
</organism>
<dbReference type="AlphaFoldDB" id="A0A2R6XI77"/>
<dbReference type="Proteomes" id="UP000244005">
    <property type="component" value="Unassembled WGS sequence"/>
</dbReference>
<reference evidence="2" key="1">
    <citation type="journal article" date="2017" name="Cell">
        <title>Insights into land plant evolution garnered from the Marchantia polymorpha genome.</title>
        <authorList>
            <person name="Bowman J.L."/>
            <person name="Kohchi T."/>
            <person name="Yamato K.T."/>
            <person name="Jenkins J."/>
            <person name="Shu S."/>
            <person name="Ishizaki K."/>
            <person name="Yamaoka S."/>
            <person name="Nishihama R."/>
            <person name="Nakamura Y."/>
            <person name="Berger F."/>
            <person name="Adam C."/>
            <person name="Aki S.S."/>
            <person name="Althoff F."/>
            <person name="Araki T."/>
            <person name="Arteaga-Vazquez M.A."/>
            <person name="Balasubrmanian S."/>
            <person name="Barry K."/>
            <person name="Bauer D."/>
            <person name="Boehm C.R."/>
            <person name="Briginshaw L."/>
            <person name="Caballero-Perez J."/>
            <person name="Catarino B."/>
            <person name="Chen F."/>
            <person name="Chiyoda S."/>
            <person name="Chovatia M."/>
            <person name="Davies K.M."/>
            <person name="Delmans M."/>
            <person name="Demura T."/>
            <person name="Dierschke T."/>
            <person name="Dolan L."/>
            <person name="Dorantes-Acosta A.E."/>
            <person name="Eklund D.M."/>
            <person name="Florent S.N."/>
            <person name="Flores-Sandoval E."/>
            <person name="Fujiyama A."/>
            <person name="Fukuzawa H."/>
            <person name="Galik B."/>
            <person name="Grimanelli D."/>
            <person name="Grimwood J."/>
            <person name="Grossniklaus U."/>
            <person name="Hamada T."/>
            <person name="Haseloff J."/>
            <person name="Hetherington A.J."/>
            <person name="Higo A."/>
            <person name="Hirakawa Y."/>
            <person name="Hundley H.N."/>
            <person name="Ikeda Y."/>
            <person name="Inoue K."/>
            <person name="Inoue S.I."/>
            <person name="Ishida S."/>
            <person name="Jia Q."/>
            <person name="Kakita M."/>
            <person name="Kanazawa T."/>
            <person name="Kawai Y."/>
            <person name="Kawashima T."/>
            <person name="Kennedy M."/>
            <person name="Kinose K."/>
            <person name="Kinoshita T."/>
            <person name="Kohara Y."/>
            <person name="Koide E."/>
            <person name="Komatsu K."/>
            <person name="Kopischke S."/>
            <person name="Kubo M."/>
            <person name="Kyozuka J."/>
            <person name="Lagercrantz U."/>
            <person name="Lin S.S."/>
            <person name="Lindquist E."/>
            <person name="Lipzen A.M."/>
            <person name="Lu C.W."/>
            <person name="De Luna E."/>
            <person name="Martienssen R.A."/>
            <person name="Minamino N."/>
            <person name="Mizutani M."/>
            <person name="Mizutani M."/>
            <person name="Mochizuki N."/>
            <person name="Monte I."/>
            <person name="Mosher R."/>
            <person name="Nagasaki H."/>
            <person name="Nakagami H."/>
            <person name="Naramoto S."/>
            <person name="Nishitani K."/>
            <person name="Ohtani M."/>
            <person name="Okamoto T."/>
            <person name="Okumura M."/>
            <person name="Phillips J."/>
            <person name="Pollak B."/>
            <person name="Reinders A."/>
            <person name="Rovekamp M."/>
            <person name="Sano R."/>
            <person name="Sawa S."/>
            <person name="Schmid M.W."/>
            <person name="Shirakawa M."/>
            <person name="Solano R."/>
            <person name="Spunde A."/>
            <person name="Suetsugu N."/>
            <person name="Sugano S."/>
            <person name="Sugiyama A."/>
            <person name="Sun R."/>
            <person name="Suzuki Y."/>
            <person name="Takenaka M."/>
            <person name="Takezawa D."/>
            <person name="Tomogane H."/>
            <person name="Tsuzuki M."/>
            <person name="Ueda T."/>
            <person name="Umeda M."/>
            <person name="Ward J.M."/>
            <person name="Watanabe Y."/>
            <person name="Yazaki K."/>
            <person name="Yokoyama R."/>
            <person name="Yoshitake Y."/>
            <person name="Yotsui I."/>
            <person name="Zachgo S."/>
            <person name="Schmutz J."/>
        </authorList>
    </citation>
    <scope>NUCLEOTIDE SEQUENCE [LARGE SCALE GENOMIC DNA]</scope>
    <source>
        <strain evidence="2">Tak-1</strain>
    </source>
</reference>
<dbReference type="Gramene" id="Mp8g07490.1">
    <property type="protein sequence ID" value="Mp8g07490.1.cds"/>
    <property type="gene ID" value="Mp8g07490"/>
</dbReference>
<keyword evidence="2" id="KW-1185">Reference proteome</keyword>
<evidence type="ECO:0000313" key="1">
    <source>
        <dbReference type="EMBL" id="PTQ45811.1"/>
    </source>
</evidence>
<evidence type="ECO:0000313" key="2">
    <source>
        <dbReference type="Proteomes" id="UP000244005"/>
    </source>
</evidence>